<sequence>MTDQEECTSAELYRASVRAIRQYLTHARECRRADRLERAGAYYVAAAMGNQMRLRPSPENTSIDEPVGVWPTAFGYAVENLFAGALCYRLADAPTQCRRYARRGHDLATELFEAGVFEGAREGLLHEVRGDFRVLGGLDEPDPAYERAAEHYREAETDLGWQMEDDFDAVSRYVVELAHSAEYGLDETTREKITRRSLAARIQYKRAELPGILDAVIADGNWESETL</sequence>
<evidence type="ECO:0000313" key="1">
    <source>
        <dbReference type="EMBL" id="MXR52517.1"/>
    </source>
</evidence>
<keyword evidence="2" id="KW-1185">Reference proteome</keyword>
<gene>
    <name evidence="1" type="ORF">GRX03_12980</name>
</gene>
<dbReference type="EMBL" id="WUUT01000005">
    <property type="protein sequence ID" value="MXR52517.1"/>
    <property type="molecule type" value="Genomic_DNA"/>
</dbReference>
<organism evidence="1 2">
    <name type="scientific">Halovenus carboxidivorans</name>
    <dbReference type="NCBI Taxonomy" id="2692199"/>
    <lineage>
        <taxon>Archaea</taxon>
        <taxon>Methanobacteriati</taxon>
        <taxon>Methanobacteriota</taxon>
        <taxon>Stenosarchaea group</taxon>
        <taxon>Halobacteria</taxon>
        <taxon>Halobacteriales</taxon>
        <taxon>Haloarculaceae</taxon>
        <taxon>Halovenus</taxon>
    </lineage>
</organism>
<dbReference type="AlphaFoldDB" id="A0A6B0T6H0"/>
<protein>
    <submittedName>
        <fullName evidence="1">Uncharacterized protein</fullName>
    </submittedName>
</protein>
<dbReference type="Proteomes" id="UP000466535">
    <property type="component" value="Unassembled WGS sequence"/>
</dbReference>
<comment type="caution">
    <text evidence="1">The sequence shown here is derived from an EMBL/GenBank/DDBJ whole genome shotgun (WGS) entry which is preliminary data.</text>
</comment>
<proteinExistence type="predicted"/>
<evidence type="ECO:0000313" key="2">
    <source>
        <dbReference type="Proteomes" id="UP000466535"/>
    </source>
</evidence>
<dbReference type="RefSeq" id="WP_159764649.1">
    <property type="nucleotide sequence ID" value="NZ_WUUT01000005.1"/>
</dbReference>
<reference evidence="1 2" key="1">
    <citation type="submission" date="2019-12" db="EMBL/GenBank/DDBJ databases">
        <title>Isolation and characterization of three novel carbon monoxide-oxidizing members of Halobacteria from salione crusts and soils.</title>
        <authorList>
            <person name="Myers M.R."/>
            <person name="King G.M."/>
        </authorList>
    </citation>
    <scope>NUCLEOTIDE SEQUENCE [LARGE SCALE GENOMIC DNA]</scope>
    <source>
        <strain evidence="1 2">WSH3</strain>
    </source>
</reference>
<accession>A0A6B0T6H0</accession>
<name>A0A6B0T6H0_9EURY</name>